<gene>
    <name evidence="7" type="ORF">g.21777</name>
</gene>
<protein>
    <recommendedName>
        <fullName evidence="8">Major facilitator superfamily (MFS) profile domain-containing protein</fullName>
    </recommendedName>
</protein>
<comment type="subcellular location">
    <subcellularLocation>
        <location evidence="1">Membrane</location>
        <topology evidence="1">Multi-pass membrane protein</topology>
    </subcellularLocation>
</comment>
<feature type="transmembrane region" description="Helical" evidence="6">
    <location>
        <begin position="197"/>
        <end position="219"/>
    </location>
</feature>
<feature type="transmembrane region" description="Helical" evidence="6">
    <location>
        <begin position="71"/>
        <end position="94"/>
    </location>
</feature>
<keyword evidence="3 6" id="KW-0812">Transmembrane</keyword>
<dbReference type="GO" id="GO:0016020">
    <property type="term" value="C:membrane"/>
    <property type="evidence" value="ECO:0007669"/>
    <property type="project" value="UniProtKB-SubCell"/>
</dbReference>
<dbReference type="InterPro" id="IPR036259">
    <property type="entry name" value="MFS_trans_sf"/>
</dbReference>
<dbReference type="AlphaFoldDB" id="A0A1B6ECT0"/>
<feature type="transmembrane region" description="Helical" evidence="6">
    <location>
        <begin position="40"/>
        <end position="59"/>
    </location>
</feature>
<name>A0A1B6ECT0_9HEMI</name>
<dbReference type="Gene3D" id="1.20.1250.20">
    <property type="entry name" value="MFS general substrate transporter like domains"/>
    <property type="match status" value="1"/>
</dbReference>
<evidence type="ECO:0000256" key="6">
    <source>
        <dbReference type="SAM" id="Phobius"/>
    </source>
</evidence>
<feature type="non-terminal residue" evidence="7">
    <location>
        <position position="1"/>
    </location>
</feature>
<dbReference type="SUPFAM" id="SSF103473">
    <property type="entry name" value="MFS general substrate transporter"/>
    <property type="match status" value="1"/>
</dbReference>
<dbReference type="PANTHER" id="PTHR23505:SF79">
    <property type="entry name" value="PROTEIN SPINSTER"/>
    <property type="match status" value="1"/>
</dbReference>
<evidence type="ECO:0000256" key="3">
    <source>
        <dbReference type="ARBA" id="ARBA00022692"/>
    </source>
</evidence>
<organism evidence="7">
    <name type="scientific">Clastoptera arizonana</name>
    <name type="common">Arizona spittle bug</name>
    <dbReference type="NCBI Taxonomy" id="38151"/>
    <lineage>
        <taxon>Eukaryota</taxon>
        <taxon>Metazoa</taxon>
        <taxon>Ecdysozoa</taxon>
        <taxon>Arthropoda</taxon>
        <taxon>Hexapoda</taxon>
        <taxon>Insecta</taxon>
        <taxon>Pterygota</taxon>
        <taxon>Neoptera</taxon>
        <taxon>Paraneoptera</taxon>
        <taxon>Hemiptera</taxon>
        <taxon>Auchenorrhyncha</taxon>
        <taxon>Cercopoidea</taxon>
        <taxon>Clastopteridae</taxon>
        <taxon>Clastoptera</taxon>
    </lineage>
</organism>
<evidence type="ECO:0000256" key="5">
    <source>
        <dbReference type="ARBA" id="ARBA00023136"/>
    </source>
</evidence>
<sequence>TCVAFVAGALGWWGPKFIQLGLKLQPGSENISLSDVSLKFGVIAMAAGLIGVPGGSMLAQYLRRIWPQADPYICAIGLLISAPILFAASLLASSNSFGCFTLIFIGEVFLNLNWSIVADMLLYVVTPTRRSTAEALQILVCHAFGDAGSPYLIGVISDALKIVLSGTTAAVALTSTISNTASPPSPEVDFHSLQYALFTTCFVEVLGGFFFLFTALYIVRDKQNAERELEALPAANDETRKQYWIDEIRVVGNNNGEFDPLFRAR</sequence>
<dbReference type="InterPro" id="IPR044770">
    <property type="entry name" value="MFS_spinster-like"/>
</dbReference>
<proteinExistence type="predicted"/>
<keyword evidence="2" id="KW-0813">Transport</keyword>
<reference evidence="7" key="1">
    <citation type="submission" date="2015-12" db="EMBL/GenBank/DDBJ databases">
        <title>De novo transcriptome assembly of four potential Pierce s Disease insect vectors from Arizona vineyards.</title>
        <authorList>
            <person name="Tassone E.E."/>
        </authorList>
    </citation>
    <scope>NUCLEOTIDE SEQUENCE</scope>
</reference>
<evidence type="ECO:0000256" key="2">
    <source>
        <dbReference type="ARBA" id="ARBA00022448"/>
    </source>
</evidence>
<keyword evidence="5 6" id="KW-0472">Membrane</keyword>
<keyword evidence="4 6" id="KW-1133">Transmembrane helix</keyword>
<evidence type="ECO:0000313" key="7">
    <source>
        <dbReference type="EMBL" id="JAS35690.1"/>
    </source>
</evidence>
<accession>A0A1B6ECT0</accession>
<dbReference type="EMBL" id="GEDC01001608">
    <property type="protein sequence ID" value="JAS35690.1"/>
    <property type="molecule type" value="Transcribed_RNA"/>
</dbReference>
<dbReference type="CDD" id="cd17328">
    <property type="entry name" value="MFS_spinster_like"/>
    <property type="match status" value="1"/>
</dbReference>
<dbReference type="PANTHER" id="PTHR23505">
    <property type="entry name" value="SPINSTER"/>
    <property type="match status" value="1"/>
</dbReference>
<evidence type="ECO:0000256" key="4">
    <source>
        <dbReference type="ARBA" id="ARBA00022989"/>
    </source>
</evidence>
<feature type="transmembrane region" description="Helical" evidence="6">
    <location>
        <begin position="100"/>
        <end position="125"/>
    </location>
</feature>
<evidence type="ECO:0000256" key="1">
    <source>
        <dbReference type="ARBA" id="ARBA00004141"/>
    </source>
</evidence>
<evidence type="ECO:0008006" key="8">
    <source>
        <dbReference type="Google" id="ProtNLM"/>
    </source>
</evidence>